<protein>
    <submittedName>
        <fullName evidence="1">Coat protein</fullName>
    </submittedName>
</protein>
<organism evidence="1 2">
    <name type="scientific">ssRNA phage SRR6960797_1</name>
    <dbReference type="NCBI Taxonomy" id="2786561"/>
    <lineage>
        <taxon>Viruses</taxon>
        <taxon>Riboviria</taxon>
        <taxon>Orthornavirae</taxon>
        <taxon>Lenarviricota</taxon>
        <taxon>Leviviricetes</taxon>
        <taxon>Timlovirales</taxon>
        <taxon>Blumeviridae</taxon>
        <taxon>Lonzbavirus</taxon>
        <taxon>Lonzbavirus sp. 'caenadaptatum'</taxon>
    </lineage>
</organism>
<dbReference type="EMBL" id="BK013703">
    <property type="protein sequence ID" value="DAD51047.1"/>
    <property type="molecule type" value="Genomic_RNA"/>
</dbReference>
<accession>A0A8S5L0T3</accession>
<evidence type="ECO:0000313" key="2">
    <source>
        <dbReference type="Proteomes" id="UP000677685"/>
    </source>
</evidence>
<dbReference type="GO" id="GO:0019028">
    <property type="term" value="C:viral capsid"/>
    <property type="evidence" value="ECO:0007669"/>
    <property type="project" value="UniProtKB-KW"/>
</dbReference>
<sequence length="116" mass="11976">MDTTVTIGENNFSLTSQQPTGNVRSGLVEGVSTRIITNHTEQAPKGGTPVVRTVRKVEQTITTSVGGVAVALPVSASLTITVPTVLAESTIEGPLGVLSAWMAQATFAADIKSRAI</sequence>
<dbReference type="KEGG" id="vg:80399433"/>
<name>A0A8S5L0T3_9VIRU</name>
<dbReference type="GeneID" id="80399433"/>
<keyword evidence="1" id="KW-0946">Virion</keyword>
<reference evidence="1" key="1">
    <citation type="submission" date="2020-09" db="EMBL/GenBank/DDBJ databases">
        <title>Leviviricetes taxonomy.</title>
        <authorList>
            <person name="Stockdale S.R."/>
            <person name="Callanan J."/>
            <person name="Adriaenssens E.M."/>
            <person name="Kuhn J.H."/>
            <person name="Rumnieks J."/>
            <person name="Shkoporov A."/>
            <person name="Draper L.A."/>
            <person name="Ross P."/>
            <person name="Hill C."/>
        </authorList>
    </citation>
    <scope>NUCLEOTIDE SEQUENCE</scope>
</reference>
<dbReference type="RefSeq" id="YP_010770193.1">
    <property type="nucleotide sequence ID" value="NC_074192.1"/>
</dbReference>
<gene>
    <name evidence="1" type="primary">SRR6960797_1_2</name>
</gene>
<keyword evidence="1" id="KW-0167">Capsid protein</keyword>
<evidence type="ECO:0000313" key="1">
    <source>
        <dbReference type="EMBL" id="DAD51047.1"/>
    </source>
</evidence>
<proteinExistence type="predicted"/>
<dbReference type="Proteomes" id="UP000677685">
    <property type="component" value="Segment"/>
</dbReference>